<protein>
    <submittedName>
        <fullName evidence="1">DUF1365 domain-containing protein</fullName>
    </submittedName>
</protein>
<organism evidence="1 2">
    <name type="scientific">Agaribacter marinus</name>
    <dbReference type="NCBI Taxonomy" id="1431249"/>
    <lineage>
        <taxon>Bacteria</taxon>
        <taxon>Pseudomonadati</taxon>
        <taxon>Pseudomonadota</taxon>
        <taxon>Gammaproteobacteria</taxon>
        <taxon>Alteromonadales</taxon>
        <taxon>Alteromonadaceae</taxon>
        <taxon>Agaribacter</taxon>
    </lineage>
</organism>
<evidence type="ECO:0000313" key="2">
    <source>
        <dbReference type="Proteomes" id="UP001156601"/>
    </source>
</evidence>
<reference evidence="1" key="2">
    <citation type="submission" date="2023-01" db="EMBL/GenBank/DDBJ databases">
        <title>Draft genome sequence of Agaribacter marinus strain NBRC 110023.</title>
        <authorList>
            <person name="Sun Q."/>
            <person name="Mori K."/>
        </authorList>
    </citation>
    <scope>NUCLEOTIDE SEQUENCE</scope>
    <source>
        <strain evidence="1">NBRC 110023</strain>
    </source>
</reference>
<dbReference type="PANTHER" id="PTHR33973">
    <property type="entry name" value="OS07G0153300 PROTEIN"/>
    <property type="match status" value="1"/>
</dbReference>
<dbReference type="EMBL" id="BSOT01000019">
    <property type="protein sequence ID" value="GLR73074.1"/>
    <property type="molecule type" value="Genomic_DNA"/>
</dbReference>
<comment type="caution">
    <text evidence="1">The sequence shown here is derived from an EMBL/GenBank/DDBJ whole genome shotgun (WGS) entry which is preliminary data.</text>
</comment>
<dbReference type="PANTHER" id="PTHR33973:SF4">
    <property type="entry name" value="OS07G0153300 PROTEIN"/>
    <property type="match status" value="1"/>
</dbReference>
<dbReference type="AlphaFoldDB" id="A0AA37T4P6"/>
<proteinExistence type="predicted"/>
<keyword evidence="2" id="KW-1185">Reference proteome</keyword>
<accession>A0AA37T4P6</accession>
<gene>
    <name evidence="1" type="ORF">GCM10007852_39820</name>
</gene>
<sequence length="259" mass="30809">MPTFWGESIMQSFESALYKGIVFHQRTHPKKHKFSYNLFLWWIKLEELPQLENTLTLFGVNTKKRAWLRFKFSDYMNTKNVEHSATTHEELENHVLKTMSNLAKETLTGSIFFLGQTRTLGKYFSPVNFWFLRDENNNFTHMLAEVSNTPWNERHHYLVDLKLQENTTKSFHVSPFNPMDMIYKWNVQTPCDYMRLQLSCYKDIKHFEAAIDMKKETLNNSALKKTLFSIPSMTIKTVVGIYWQALKLFIKRVPIYTHT</sequence>
<reference evidence="1" key="1">
    <citation type="journal article" date="2014" name="Int. J. Syst. Evol. Microbiol.">
        <title>Complete genome sequence of Corynebacterium casei LMG S-19264T (=DSM 44701T), isolated from a smear-ripened cheese.</title>
        <authorList>
            <consortium name="US DOE Joint Genome Institute (JGI-PGF)"/>
            <person name="Walter F."/>
            <person name="Albersmeier A."/>
            <person name="Kalinowski J."/>
            <person name="Ruckert C."/>
        </authorList>
    </citation>
    <scope>NUCLEOTIDE SEQUENCE</scope>
    <source>
        <strain evidence="1">NBRC 110023</strain>
    </source>
</reference>
<dbReference type="Pfam" id="PF07103">
    <property type="entry name" value="DUF1365"/>
    <property type="match status" value="1"/>
</dbReference>
<evidence type="ECO:0000313" key="1">
    <source>
        <dbReference type="EMBL" id="GLR73074.1"/>
    </source>
</evidence>
<name>A0AA37T4P6_9ALTE</name>
<dbReference type="Proteomes" id="UP001156601">
    <property type="component" value="Unassembled WGS sequence"/>
</dbReference>
<dbReference type="InterPro" id="IPR010775">
    <property type="entry name" value="DUF1365"/>
</dbReference>